<dbReference type="AlphaFoldDB" id="A0A9W9NSZ4"/>
<evidence type="ECO:0000313" key="2">
    <source>
        <dbReference type="EMBL" id="KAJ5225577.1"/>
    </source>
</evidence>
<dbReference type="RefSeq" id="XP_058328988.1">
    <property type="nucleotide sequence ID" value="XM_058476098.1"/>
</dbReference>
<accession>A0A9W9NSZ4</accession>
<gene>
    <name evidence="2" type="ORF">N7468_006802</name>
</gene>
<evidence type="ECO:0000313" key="3">
    <source>
        <dbReference type="Proteomes" id="UP001150941"/>
    </source>
</evidence>
<name>A0A9W9NSZ4_9EURO</name>
<feature type="region of interest" description="Disordered" evidence="1">
    <location>
        <begin position="95"/>
        <end position="133"/>
    </location>
</feature>
<reference evidence="2" key="2">
    <citation type="journal article" date="2023" name="IMA Fungus">
        <title>Comparative genomic study of the Penicillium genus elucidates a diverse pangenome and 15 lateral gene transfer events.</title>
        <authorList>
            <person name="Petersen C."/>
            <person name="Sorensen T."/>
            <person name="Nielsen M.R."/>
            <person name="Sondergaard T.E."/>
            <person name="Sorensen J.L."/>
            <person name="Fitzpatrick D.A."/>
            <person name="Frisvad J.C."/>
            <person name="Nielsen K.L."/>
        </authorList>
    </citation>
    <scope>NUCLEOTIDE SEQUENCE</scope>
    <source>
        <strain evidence="2">IBT 19713</strain>
    </source>
</reference>
<proteinExistence type="predicted"/>
<sequence>MLNLQALQGSVTEGKIGQHESNEQFELDKTNAICKAHPDRISCLFRFQWSAELIGFDNGPPPAYRHGKPSETGIHSLRCGDWLCGLLVADADQGPPTGRRQTWPCKPPEAEPLTTLGPRERRYDTQSCTVPVN</sequence>
<dbReference type="EMBL" id="JAPQKS010000005">
    <property type="protein sequence ID" value="KAJ5225577.1"/>
    <property type="molecule type" value="Genomic_DNA"/>
</dbReference>
<keyword evidence="3" id="KW-1185">Reference proteome</keyword>
<comment type="caution">
    <text evidence="2">The sequence shown here is derived from an EMBL/GenBank/DDBJ whole genome shotgun (WGS) entry which is preliminary data.</text>
</comment>
<dbReference type="GeneID" id="83203401"/>
<organism evidence="2 3">
    <name type="scientific">Penicillium chermesinum</name>
    <dbReference type="NCBI Taxonomy" id="63820"/>
    <lineage>
        <taxon>Eukaryota</taxon>
        <taxon>Fungi</taxon>
        <taxon>Dikarya</taxon>
        <taxon>Ascomycota</taxon>
        <taxon>Pezizomycotina</taxon>
        <taxon>Eurotiomycetes</taxon>
        <taxon>Eurotiomycetidae</taxon>
        <taxon>Eurotiales</taxon>
        <taxon>Aspergillaceae</taxon>
        <taxon>Penicillium</taxon>
    </lineage>
</organism>
<evidence type="ECO:0000256" key="1">
    <source>
        <dbReference type="SAM" id="MobiDB-lite"/>
    </source>
</evidence>
<reference evidence="2" key="1">
    <citation type="submission" date="2022-11" db="EMBL/GenBank/DDBJ databases">
        <authorList>
            <person name="Petersen C."/>
        </authorList>
    </citation>
    <scope>NUCLEOTIDE SEQUENCE</scope>
    <source>
        <strain evidence="2">IBT 19713</strain>
    </source>
</reference>
<dbReference type="Proteomes" id="UP001150941">
    <property type="component" value="Unassembled WGS sequence"/>
</dbReference>
<protein>
    <submittedName>
        <fullName evidence="2">Uncharacterized protein</fullName>
    </submittedName>
</protein>